<sequence>MNGRTDAVNGGVGGLDSPARHRSRIHELDRDIARLIRLRTAEDRRLQDARRAVGHPRTDLAWENAVLRGYQEALGPAGAQLALLLLGLGRSTPPKPAAEPEERTKEHTST</sequence>
<feature type="compositionally biased region" description="Basic and acidic residues" evidence="1">
    <location>
        <begin position="98"/>
        <end position="110"/>
    </location>
</feature>
<protein>
    <recommendedName>
        <fullName evidence="4">Chorismate mutase</fullName>
    </recommendedName>
</protein>
<keyword evidence="3" id="KW-1185">Reference proteome</keyword>
<gene>
    <name evidence="2" type="ORF">SRIMR7_36955</name>
</gene>
<reference evidence="2 3" key="1">
    <citation type="submission" date="2022-03" db="EMBL/GenBank/DDBJ databases">
        <title>Complete genome of Streptomyces rimosus ssp. rimosus R7 (=ATCC 10970).</title>
        <authorList>
            <person name="Beganovic S."/>
            <person name="Ruckert C."/>
            <person name="Busche T."/>
            <person name="Kalinowski J."/>
            <person name="Wittmann C."/>
        </authorList>
    </citation>
    <scope>NUCLEOTIDE SEQUENCE [LARGE SCALE GENOMIC DNA]</scope>
    <source>
        <strain evidence="2 3">R7</strain>
    </source>
</reference>
<organism evidence="2 3">
    <name type="scientific">Streptomyces rimosus subsp. rimosus</name>
    <dbReference type="NCBI Taxonomy" id="132474"/>
    <lineage>
        <taxon>Bacteria</taxon>
        <taxon>Bacillati</taxon>
        <taxon>Actinomycetota</taxon>
        <taxon>Actinomycetes</taxon>
        <taxon>Kitasatosporales</taxon>
        <taxon>Streptomycetaceae</taxon>
        <taxon>Streptomyces</taxon>
    </lineage>
</organism>
<dbReference type="Gene3D" id="1.20.59.10">
    <property type="entry name" value="Chorismate mutase"/>
    <property type="match status" value="1"/>
</dbReference>
<dbReference type="Proteomes" id="UP000829494">
    <property type="component" value="Chromosome"/>
</dbReference>
<evidence type="ECO:0000256" key="1">
    <source>
        <dbReference type="SAM" id="MobiDB-lite"/>
    </source>
</evidence>
<dbReference type="GeneID" id="66853099"/>
<evidence type="ECO:0000313" key="2">
    <source>
        <dbReference type="EMBL" id="UNZ07759.1"/>
    </source>
</evidence>
<accession>A0ABY3ZCC4</accession>
<evidence type="ECO:0000313" key="3">
    <source>
        <dbReference type="Proteomes" id="UP000829494"/>
    </source>
</evidence>
<dbReference type="InterPro" id="IPR036979">
    <property type="entry name" value="CM_dom_sf"/>
</dbReference>
<feature type="region of interest" description="Disordered" evidence="1">
    <location>
        <begin position="89"/>
        <end position="110"/>
    </location>
</feature>
<proteinExistence type="predicted"/>
<name>A0ABY3ZCC4_STRRM</name>
<dbReference type="RefSeq" id="WP_003983833.1">
    <property type="nucleotide sequence ID" value="NZ_CP043497.1"/>
</dbReference>
<dbReference type="EMBL" id="CP094298">
    <property type="protein sequence ID" value="UNZ07759.1"/>
    <property type="molecule type" value="Genomic_DNA"/>
</dbReference>
<evidence type="ECO:0008006" key="4">
    <source>
        <dbReference type="Google" id="ProtNLM"/>
    </source>
</evidence>